<evidence type="ECO:0000313" key="20">
    <source>
        <dbReference type="EMBL" id="CAF0814943.1"/>
    </source>
</evidence>
<comment type="catalytic activity">
    <reaction evidence="16">
        <text>L-serine + hexadecanoyl-CoA + H(+) = 3-oxosphinganine + CO2 + CoA</text>
        <dbReference type="Rhea" id="RHEA:14761"/>
        <dbReference type="ChEBI" id="CHEBI:15378"/>
        <dbReference type="ChEBI" id="CHEBI:16526"/>
        <dbReference type="ChEBI" id="CHEBI:33384"/>
        <dbReference type="ChEBI" id="CHEBI:57287"/>
        <dbReference type="ChEBI" id="CHEBI:57379"/>
        <dbReference type="ChEBI" id="CHEBI:58299"/>
        <dbReference type="EC" id="2.3.1.50"/>
    </reaction>
</comment>
<keyword evidence="14" id="KW-0472">Membrane</keyword>
<dbReference type="OrthoDB" id="65434at2759"/>
<evidence type="ECO:0000256" key="17">
    <source>
        <dbReference type="RuleBase" id="RU003693"/>
    </source>
</evidence>
<evidence type="ECO:0000256" key="4">
    <source>
        <dbReference type="ARBA" id="ARBA00004991"/>
    </source>
</evidence>
<evidence type="ECO:0000256" key="10">
    <source>
        <dbReference type="ARBA" id="ARBA00022898"/>
    </source>
</evidence>
<evidence type="ECO:0000256" key="5">
    <source>
        <dbReference type="ARBA" id="ARBA00008392"/>
    </source>
</evidence>
<comment type="pathway">
    <text evidence="4">Sphingolipid metabolism.</text>
</comment>
<keyword evidence="12" id="KW-1133">Transmembrane helix</keyword>
<evidence type="ECO:0000256" key="3">
    <source>
        <dbReference type="ARBA" id="ARBA00004760"/>
    </source>
</evidence>
<dbReference type="InterPro" id="IPR015424">
    <property type="entry name" value="PyrdxlP-dep_Trfase"/>
</dbReference>
<evidence type="ECO:0000256" key="11">
    <source>
        <dbReference type="ARBA" id="ARBA00022919"/>
    </source>
</evidence>
<dbReference type="InterPro" id="IPR015421">
    <property type="entry name" value="PyrdxlP-dep_Trfase_major"/>
</dbReference>
<gene>
    <name evidence="20" type="ORF">OXX778_LOCUS7164</name>
</gene>
<comment type="pathway">
    <text evidence="3">Lipid metabolism; sphingolipid metabolism.</text>
</comment>
<keyword evidence="21" id="KW-1185">Reference proteome</keyword>
<dbReference type="PANTHER" id="PTHR13693:SF3">
    <property type="entry name" value="LD36009P"/>
    <property type="match status" value="1"/>
</dbReference>
<evidence type="ECO:0000256" key="13">
    <source>
        <dbReference type="ARBA" id="ARBA00023098"/>
    </source>
</evidence>
<keyword evidence="10 17" id="KW-0663">Pyridoxal phosphate</keyword>
<evidence type="ECO:0000259" key="19">
    <source>
        <dbReference type="Pfam" id="PF00155"/>
    </source>
</evidence>
<dbReference type="GO" id="GO:0004758">
    <property type="term" value="F:serine C-palmitoyltransferase activity"/>
    <property type="evidence" value="ECO:0007669"/>
    <property type="project" value="UniProtKB-EC"/>
</dbReference>
<dbReference type="EMBL" id="CAJNOC010000898">
    <property type="protein sequence ID" value="CAF0814943.1"/>
    <property type="molecule type" value="Genomic_DNA"/>
</dbReference>
<feature type="domain" description="Aminotransferase class I/classII large" evidence="19">
    <location>
        <begin position="167"/>
        <end position="525"/>
    </location>
</feature>
<dbReference type="GO" id="GO:0005789">
    <property type="term" value="C:endoplasmic reticulum membrane"/>
    <property type="evidence" value="ECO:0007669"/>
    <property type="project" value="UniProtKB-SubCell"/>
</dbReference>
<keyword evidence="11" id="KW-0746">Sphingolipid metabolism</keyword>
<evidence type="ECO:0000256" key="18">
    <source>
        <dbReference type="SAM" id="MobiDB-lite"/>
    </source>
</evidence>
<proteinExistence type="inferred from homology"/>
<dbReference type="Proteomes" id="UP000663879">
    <property type="component" value="Unassembled WGS sequence"/>
</dbReference>
<dbReference type="PANTHER" id="PTHR13693">
    <property type="entry name" value="CLASS II AMINOTRANSFERASE/8-AMINO-7-OXONONANOATE SYNTHASE"/>
    <property type="match status" value="1"/>
</dbReference>
<evidence type="ECO:0000256" key="8">
    <source>
        <dbReference type="ARBA" id="ARBA00022692"/>
    </source>
</evidence>
<dbReference type="InterPro" id="IPR050087">
    <property type="entry name" value="AON_synthase_class-II"/>
</dbReference>
<dbReference type="Gene3D" id="3.90.1150.10">
    <property type="entry name" value="Aspartate Aminotransferase, domain 1"/>
    <property type="match status" value="1"/>
</dbReference>
<evidence type="ECO:0000256" key="1">
    <source>
        <dbReference type="ARBA" id="ARBA00001933"/>
    </source>
</evidence>
<comment type="subcellular location">
    <subcellularLocation>
        <location evidence="2">Endoplasmic reticulum membrane</location>
        <topology evidence="2">Single-pass membrane protein</topology>
    </subcellularLocation>
</comment>
<evidence type="ECO:0000256" key="15">
    <source>
        <dbReference type="ARBA" id="ARBA00023315"/>
    </source>
</evidence>
<comment type="cofactor">
    <cofactor evidence="1 17">
        <name>pyridoxal 5'-phosphate</name>
        <dbReference type="ChEBI" id="CHEBI:597326"/>
    </cofactor>
</comment>
<evidence type="ECO:0000256" key="12">
    <source>
        <dbReference type="ARBA" id="ARBA00022989"/>
    </source>
</evidence>
<keyword evidence="8" id="KW-0812">Transmembrane</keyword>
<dbReference type="GO" id="GO:0046512">
    <property type="term" value="P:sphingosine biosynthetic process"/>
    <property type="evidence" value="ECO:0007669"/>
    <property type="project" value="TreeGrafter"/>
</dbReference>
<dbReference type="GO" id="GO:0017059">
    <property type="term" value="C:serine palmitoyltransferase complex"/>
    <property type="evidence" value="ECO:0007669"/>
    <property type="project" value="TreeGrafter"/>
</dbReference>
<comment type="caution">
    <text evidence="20">The sequence shown here is derived from an EMBL/GenBank/DDBJ whole genome shotgun (WGS) entry which is preliminary data.</text>
</comment>
<dbReference type="InterPro" id="IPR015422">
    <property type="entry name" value="PyrdxlP-dep_Trfase_small"/>
</dbReference>
<dbReference type="FunFam" id="3.40.640.10:FF:000047">
    <property type="entry name" value="serine palmitoyltransferase 2 isoform X1"/>
    <property type="match status" value="1"/>
</dbReference>
<keyword evidence="9" id="KW-0256">Endoplasmic reticulum</keyword>
<dbReference type="CDD" id="cd06454">
    <property type="entry name" value="KBL_like"/>
    <property type="match status" value="1"/>
</dbReference>
<dbReference type="Gene3D" id="3.40.640.10">
    <property type="entry name" value="Type I PLP-dependent aspartate aminotransferase-like (Major domain)"/>
    <property type="match status" value="1"/>
</dbReference>
<reference evidence="20" key="1">
    <citation type="submission" date="2021-02" db="EMBL/GenBank/DDBJ databases">
        <authorList>
            <person name="Nowell W R."/>
        </authorList>
    </citation>
    <scope>NUCLEOTIDE SEQUENCE</scope>
    <source>
        <strain evidence="20">Ploen Becks lab</strain>
    </source>
</reference>
<evidence type="ECO:0000256" key="14">
    <source>
        <dbReference type="ARBA" id="ARBA00023136"/>
    </source>
</evidence>
<evidence type="ECO:0000256" key="7">
    <source>
        <dbReference type="ARBA" id="ARBA00022679"/>
    </source>
</evidence>
<dbReference type="EC" id="2.3.1.50" evidence="6"/>
<protein>
    <recommendedName>
        <fullName evidence="6">serine C-palmitoyltransferase</fullName>
        <ecNumber evidence="6">2.3.1.50</ecNumber>
    </recommendedName>
</protein>
<evidence type="ECO:0000256" key="16">
    <source>
        <dbReference type="ARBA" id="ARBA00048528"/>
    </source>
</evidence>
<name>A0A813TWF0_9BILA</name>
<dbReference type="Pfam" id="PF00155">
    <property type="entry name" value="Aminotran_1_2"/>
    <property type="match status" value="1"/>
</dbReference>
<keyword evidence="13" id="KW-0443">Lipid metabolism</keyword>
<sequence>MTRDSLTSNLKKRQLKNQDESHAEVIHDPKILANQLHQNQFQSEHKIKITKKGKREYDDEMFEDTPMLQAIYTYICYAVLNLFGWFRDFLRRSGIEKRKGAADNNPPDFVPLYQSYESFYTRNVYYRIRDCFNRPICSVPGAEIELIDRKTDDFNWSFYFTGKKVKALNLGSYNYLGFAENDGPCSKAAIQSIHDYNVASCSPRQELGTLKCHLELENLLADFLGVEASVTFGMGFATNALNIPTLVGKGCLILSDELNHASLVLGSRLSGATIKVFKHNDTKDLENKLKKAIIEGHPVTRRPWKKILIVVEGVYSMEGSIVRLPEIIAIKKKYKAYLYLDEAHSIGAVGPHGRGVVDYWGCDPKDVDILMGTFTKSFGSAGGYIAGSKKLVDFLKLNSHASCYASSMSPPVTWQIIKTLEIIMGKDSSNDGIRRIHQLADNTKYFREKLVKMGFIVYGNQASPVVPVMLYMPSKIAGFNRLMLEKGIAVVTVGFPATGLTGGRVRFCLSAAHTREMLDKALEAIDECGYMTGVRTSQINKPKTLKQVREEEARLTRDIKMEMNMEKKI</sequence>
<evidence type="ECO:0000256" key="9">
    <source>
        <dbReference type="ARBA" id="ARBA00022824"/>
    </source>
</evidence>
<dbReference type="InterPro" id="IPR001917">
    <property type="entry name" value="Aminotrans_II_pyridoxalP_BS"/>
</dbReference>
<feature type="region of interest" description="Disordered" evidence="18">
    <location>
        <begin position="1"/>
        <end position="22"/>
    </location>
</feature>
<dbReference type="FunFam" id="3.90.1150.10:FF:000004">
    <property type="entry name" value="2-amino-3-ketobutyrate coenzyme A ligase"/>
    <property type="match status" value="1"/>
</dbReference>
<evidence type="ECO:0000256" key="6">
    <source>
        <dbReference type="ARBA" id="ARBA00013220"/>
    </source>
</evidence>
<dbReference type="AlphaFoldDB" id="A0A813TWF0"/>
<keyword evidence="7" id="KW-0808">Transferase</keyword>
<dbReference type="GO" id="GO:0046513">
    <property type="term" value="P:ceramide biosynthetic process"/>
    <property type="evidence" value="ECO:0007669"/>
    <property type="project" value="TreeGrafter"/>
</dbReference>
<accession>A0A813TWF0</accession>
<organism evidence="20 21">
    <name type="scientific">Brachionus calyciflorus</name>
    <dbReference type="NCBI Taxonomy" id="104777"/>
    <lineage>
        <taxon>Eukaryota</taxon>
        <taxon>Metazoa</taxon>
        <taxon>Spiralia</taxon>
        <taxon>Gnathifera</taxon>
        <taxon>Rotifera</taxon>
        <taxon>Eurotatoria</taxon>
        <taxon>Monogononta</taxon>
        <taxon>Pseudotrocha</taxon>
        <taxon>Ploima</taxon>
        <taxon>Brachionidae</taxon>
        <taxon>Brachionus</taxon>
    </lineage>
</organism>
<dbReference type="PROSITE" id="PS00599">
    <property type="entry name" value="AA_TRANSFER_CLASS_2"/>
    <property type="match status" value="1"/>
</dbReference>
<dbReference type="GO" id="GO:0030170">
    <property type="term" value="F:pyridoxal phosphate binding"/>
    <property type="evidence" value="ECO:0007669"/>
    <property type="project" value="InterPro"/>
</dbReference>
<comment type="similarity">
    <text evidence="5 17">Belongs to the class-II pyridoxal-phosphate-dependent aminotransferase family.</text>
</comment>
<evidence type="ECO:0000256" key="2">
    <source>
        <dbReference type="ARBA" id="ARBA00004389"/>
    </source>
</evidence>
<dbReference type="SUPFAM" id="SSF53383">
    <property type="entry name" value="PLP-dependent transferases"/>
    <property type="match status" value="1"/>
</dbReference>
<dbReference type="InterPro" id="IPR004839">
    <property type="entry name" value="Aminotransferase_I/II_large"/>
</dbReference>
<keyword evidence="15" id="KW-0012">Acyltransferase</keyword>
<evidence type="ECO:0000313" key="21">
    <source>
        <dbReference type="Proteomes" id="UP000663879"/>
    </source>
</evidence>